<comment type="caution">
    <text evidence="8">The sequence shown here is derived from an EMBL/GenBank/DDBJ whole genome shotgun (WGS) entry which is preliminary data.</text>
</comment>
<evidence type="ECO:0000256" key="2">
    <source>
        <dbReference type="ARBA" id="ARBA00005262"/>
    </source>
</evidence>
<evidence type="ECO:0000256" key="3">
    <source>
        <dbReference type="ARBA" id="ARBA00022475"/>
    </source>
</evidence>
<evidence type="ECO:0000256" key="6">
    <source>
        <dbReference type="ARBA" id="ARBA00023136"/>
    </source>
</evidence>
<evidence type="ECO:0000313" key="8">
    <source>
        <dbReference type="EMBL" id="GKT34244.1"/>
    </source>
</evidence>
<comment type="similarity">
    <text evidence="2">Belongs to the chromate ion transporter (CHR) (TC 2.A.51) family.</text>
</comment>
<evidence type="ECO:0000256" key="7">
    <source>
        <dbReference type="SAM" id="Phobius"/>
    </source>
</evidence>
<keyword evidence="3" id="KW-1003">Cell membrane</keyword>
<proteinExistence type="inferred from homology"/>
<evidence type="ECO:0000313" key="9">
    <source>
        <dbReference type="Proteomes" id="UP001057375"/>
    </source>
</evidence>
<dbReference type="PANTHER" id="PTHR43663:SF2">
    <property type="entry name" value="CHROMATE TRANSPORT PROTEIN-RELATED"/>
    <property type="match status" value="1"/>
</dbReference>
<keyword evidence="6 7" id="KW-0472">Membrane</keyword>
<dbReference type="InterPro" id="IPR052518">
    <property type="entry name" value="CHR_Transporter"/>
</dbReference>
<dbReference type="Proteomes" id="UP001057375">
    <property type="component" value="Unassembled WGS sequence"/>
</dbReference>
<reference evidence="8" key="1">
    <citation type="submission" date="2022-03" db="EMBL/GenBank/DDBJ databases">
        <title>Draft genome sequence of Aduncisulcus paluster, a free-living microaerophilic Fornicata.</title>
        <authorList>
            <person name="Yuyama I."/>
            <person name="Kume K."/>
            <person name="Tamura T."/>
            <person name="Inagaki Y."/>
            <person name="Hashimoto T."/>
        </authorList>
    </citation>
    <scope>NUCLEOTIDE SEQUENCE</scope>
    <source>
        <strain evidence="8">NY0171</strain>
    </source>
</reference>
<evidence type="ECO:0000256" key="4">
    <source>
        <dbReference type="ARBA" id="ARBA00022692"/>
    </source>
</evidence>
<comment type="subcellular location">
    <subcellularLocation>
        <location evidence="1">Cell membrane</location>
        <topology evidence="1">Multi-pass membrane protein</topology>
    </subcellularLocation>
</comment>
<keyword evidence="4 7" id="KW-0812">Transmembrane</keyword>
<dbReference type="InterPro" id="IPR003370">
    <property type="entry name" value="Chromate_transpt"/>
</dbReference>
<feature type="non-terminal residue" evidence="8">
    <location>
        <position position="1"/>
    </location>
</feature>
<evidence type="ECO:0000256" key="5">
    <source>
        <dbReference type="ARBA" id="ARBA00022989"/>
    </source>
</evidence>
<protein>
    <submittedName>
        <fullName evidence="8">Chromate transporter like protein</fullName>
    </submittedName>
</protein>
<keyword evidence="5 7" id="KW-1133">Transmembrane helix</keyword>
<accession>A0ABQ5KS69</accession>
<feature type="transmembrane region" description="Helical" evidence="7">
    <location>
        <begin position="92"/>
        <end position="121"/>
    </location>
</feature>
<dbReference type="Pfam" id="PF02417">
    <property type="entry name" value="Chromate_transp"/>
    <property type="match status" value="1"/>
</dbReference>
<evidence type="ECO:0000256" key="1">
    <source>
        <dbReference type="ARBA" id="ARBA00004651"/>
    </source>
</evidence>
<dbReference type="PANTHER" id="PTHR43663">
    <property type="entry name" value="CHROMATE TRANSPORT PROTEIN-RELATED"/>
    <property type="match status" value="1"/>
</dbReference>
<dbReference type="EMBL" id="BQXS01010758">
    <property type="protein sequence ID" value="GKT34244.1"/>
    <property type="molecule type" value="Genomic_DNA"/>
</dbReference>
<sequence>AQSFPGALAINTSIYVGYKLRKHIGALVACLGLILPPLVIISGAAALILQYGQVGLVKSLFMGVRPAVAGLIAAAVLRLASKLDKNIFNGVMAVLAFIFVAIVGVHPIGVIIASGLTGYAVMRWIRGEKE</sequence>
<organism evidence="8 9">
    <name type="scientific">Aduncisulcus paluster</name>
    <dbReference type="NCBI Taxonomy" id="2918883"/>
    <lineage>
        <taxon>Eukaryota</taxon>
        <taxon>Metamonada</taxon>
        <taxon>Carpediemonas-like organisms</taxon>
        <taxon>Aduncisulcus</taxon>
    </lineage>
</organism>
<gene>
    <name evidence="8" type="ORF">ADUPG1_007636</name>
</gene>
<keyword evidence="9" id="KW-1185">Reference proteome</keyword>
<name>A0ABQ5KS69_9EUKA</name>
<feature type="transmembrane region" description="Helical" evidence="7">
    <location>
        <begin position="24"/>
        <end position="48"/>
    </location>
</feature>
<feature type="transmembrane region" description="Helical" evidence="7">
    <location>
        <begin position="60"/>
        <end position="80"/>
    </location>
</feature>